<evidence type="ECO:0000313" key="1">
    <source>
        <dbReference type="EMBL" id="CAD8209389.1"/>
    </source>
</evidence>
<comment type="caution">
    <text evidence="1">The sequence shown here is derived from an EMBL/GenBank/DDBJ whole genome shotgun (WGS) entry which is preliminary data.</text>
</comment>
<proteinExistence type="predicted"/>
<dbReference type="AlphaFoldDB" id="A0A8S1Y6A9"/>
<dbReference type="OrthoDB" id="422186at2759"/>
<dbReference type="Proteomes" id="UP000689195">
    <property type="component" value="Unassembled WGS sequence"/>
</dbReference>
<keyword evidence="2" id="KW-1185">Reference proteome</keyword>
<name>A0A8S1Y6A9_9CILI</name>
<evidence type="ECO:0000313" key="2">
    <source>
        <dbReference type="Proteomes" id="UP000689195"/>
    </source>
</evidence>
<reference evidence="1" key="1">
    <citation type="submission" date="2021-01" db="EMBL/GenBank/DDBJ databases">
        <authorList>
            <consortium name="Genoscope - CEA"/>
            <person name="William W."/>
        </authorList>
    </citation>
    <scope>NUCLEOTIDE SEQUENCE</scope>
</reference>
<accession>A0A8S1Y6A9</accession>
<sequence length="112" mass="13577">MNQKFTKEQQLLVDEIINKGYNQDDFEDFVLLKEPNRGQDLTQWTYKELLRIIQLYQQEKKEKQSDSYQLIELDSPDISDQIQIIDRDTFVKKQTQESIKIVYYFYNNLSLD</sequence>
<dbReference type="EMBL" id="CAJJDO010000154">
    <property type="protein sequence ID" value="CAD8209389.1"/>
    <property type="molecule type" value="Genomic_DNA"/>
</dbReference>
<organism evidence="1 2">
    <name type="scientific">Paramecium pentaurelia</name>
    <dbReference type="NCBI Taxonomy" id="43138"/>
    <lineage>
        <taxon>Eukaryota</taxon>
        <taxon>Sar</taxon>
        <taxon>Alveolata</taxon>
        <taxon>Ciliophora</taxon>
        <taxon>Intramacronucleata</taxon>
        <taxon>Oligohymenophorea</taxon>
        <taxon>Peniculida</taxon>
        <taxon>Parameciidae</taxon>
        <taxon>Paramecium</taxon>
    </lineage>
</organism>
<protein>
    <submittedName>
        <fullName evidence="1">Uncharacterized protein</fullName>
    </submittedName>
</protein>
<gene>
    <name evidence="1" type="ORF">PPENT_87.1.T1540098</name>
</gene>